<evidence type="ECO:0000313" key="1">
    <source>
        <dbReference type="EMBL" id="EJW97136.1"/>
    </source>
</evidence>
<comment type="caution">
    <text evidence="1">The sequence shown here is derived from an EMBL/GenBank/DDBJ whole genome shotgun (WGS) entry which is preliminary data.</text>
</comment>
<dbReference type="EMBL" id="AMCI01004923">
    <property type="protein sequence ID" value="EJW97136.1"/>
    <property type="molecule type" value="Genomic_DNA"/>
</dbReference>
<accession>J9FQC2</accession>
<proteinExistence type="predicted"/>
<reference evidence="1" key="1">
    <citation type="journal article" date="2012" name="PLoS ONE">
        <title>Gene sets for utilization of primary and secondary nutrition supplies in the distal gut of endangered iberian lynx.</title>
        <authorList>
            <person name="Alcaide M."/>
            <person name="Messina E."/>
            <person name="Richter M."/>
            <person name="Bargiela R."/>
            <person name="Peplies J."/>
            <person name="Huws S.A."/>
            <person name="Newbold C.J."/>
            <person name="Golyshin P.N."/>
            <person name="Simon M.A."/>
            <person name="Lopez G."/>
            <person name="Yakimov M.M."/>
            <person name="Ferrer M."/>
        </authorList>
    </citation>
    <scope>NUCLEOTIDE SEQUENCE</scope>
</reference>
<dbReference type="AlphaFoldDB" id="J9FQC2"/>
<gene>
    <name evidence="1" type="ORF">EVA_14756</name>
</gene>
<name>J9FQC2_9ZZZZ</name>
<protein>
    <submittedName>
        <fullName evidence="1">Uncharacterized protein</fullName>
    </submittedName>
</protein>
<sequence length="92" mass="10927">MKKITNRLSNLPPLFLDTSSWMKMHIIHRRSKLPTIRLINQPIAHFMPMCNTNIFSFRPCDITFFPFILIVTIHRQISEWSIRYLPSCLPSL</sequence>
<organism evidence="1">
    <name type="scientific">gut metagenome</name>
    <dbReference type="NCBI Taxonomy" id="749906"/>
    <lineage>
        <taxon>unclassified sequences</taxon>
        <taxon>metagenomes</taxon>
        <taxon>organismal metagenomes</taxon>
    </lineage>
</organism>